<evidence type="ECO:0000313" key="4">
    <source>
        <dbReference type="EMBL" id="TID28874.1"/>
    </source>
</evidence>
<evidence type="ECO:0000256" key="1">
    <source>
        <dbReference type="ARBA" id="ARBA00022737"/>
    </source>
</evidence>
<name>A0A4T0X2Y5_9ASCO</name>
<evidence type="ECO:0000256" key="3">
    <source>
        <dbReference type="SAM" id="MobiDB-lite"/>
    </source>
</evidence>
<feature type="region of interest" description="Disordered" evidence="3">
    <location>
        <begin position="324"/>
        <end position="361"/>
    </location>
</feature>
<evidence type="ECO:0000256" key="2">
    <source>
        <dbReference type="ARBA" id="ARBA00022786"/>
    </source>
</evidence>
<dbReference type="PANTHER" id="PTHR12696">
    <property type="entry name" value="TIP120"/>
    <property type="match status" value="1"/>
</dbReference>
<sequence>MAYRSTKKCAPDLLIQAKDTDPDLRFMALNDLEKEIGVTSGPIIYLNRYADTILKCLDDEFVEVRTQSLKCFETVGPKLGNIVLYLIAELMMRIKKPKKTSITSSIYTMALHNLLQNLPCAEPIYLQAIDLIVPEILSDKKAFYLEIDYIEILTDVCEYLGKYLSKQNGLDILLFLSNAIFEADNIISKKSIVTANILLKNITDSQIVSGYLKQLLNNYQEHVRTDMDESKIKLLTALSGSISGNHVLFQEHLTFLWKTAVDNLELKTLQVVDEDYELQQRKDNLRVEAILLLEKLFAYLTGTEAESLVPRTMEICESLISYDPYQDNVPDEEGNDEDSDYYDEDGDEDGDEYGYEQDENDDNDCNSAWKLRVEAFALLIVLITNFPVKLPLIFGSIFSKAINLLSAEKHTIVLSKLVETLSLVFELSSETGTFYNLLRSKELLSASCKRRNSDVSLYTEEDPYAYLSCNSNTISEAIIKFIEDSNSFVNEKPGLVITLISNWVSAVGNSSGYVEKLVVAVNKAWKTQLMSTDIFTFYFKLIKNNPLEQLGSGLQYLISYLHKCLSEDSNHRLVNESLTLLTEIYQGDQHQSDDILTQLAKSFAPLLMKRVINRNVSTEIRLKSLNTLVTMLLITEMDTQISDEILQIFRDTLATEVLSLKSLTYIVEIAKSSKLRSKLSQPWIKGVIR</sequence>
<dbReference type="InterPro" id="IPR016024">
    <property type="entry name" value="ARM-type_fold"/>
</dbReference>
<keyword evidence="5" id="KW-1185">Reference proteome</keyword>
<keyword evidence="1" id="KW-0677">Repeat</keyword>
<evidence type="ECO:0008006" key="6">
    <source>
        <dbReference type="Google" id="ProtNLM"/>
    </source>
</evidence>
<evidence type="ECO:0000313" key="5">
    <source>
        <dbReference type="Proteomes" id="UP000307173"/>
    </source>
</evidence>
<dbReference type="EMBL" id="SELW01000364">
    <property type="protein sequence ID" value="TID28874.1"/>
    <property type="molecule type" value="Genomic_DNA"/>
</dbReference>
<organism evidence="4 5">
    <name type="scientific">Pichia inconspicua</name>
    <dbReference type="NCBI Taxonomy" id="52247"/>
    <lineage>
        <taxon>Eukaryota</taxon>
        <taxon>Fungi</taxon>
        <taxon>Dikarya</taxon>
        <taxon>Ascomycota</taxon>
        <taxon>Saccharomycotina</taxon>
        <taxon>Pichiomycetes</taxon>
        <taxon>Pichiales</taxon>
        <taxon>Pichiaceae</taxon>
        <taxon>Pichia</taxon>
    </lineage>
</organism>
<comment type="caution">
    <text evidence="4">The sequence shown here is derived from an EMBL/GenBank/DDBJ whole genome shotgun (WGS) entry which is preliminary data.</text>
</comment>
<feature type="compositionally biased region" description="Acidic residues" evidence="3">
    <location>
        <begin position="329"/>
        <end position="361"/>
    </location>
</feature>
<dbReference type="Gene3D" id="1.25.10.10">
    <property type="entry name" value="Leucine-rich Repeat Variant"/>
    <property type="match status" value="1"/>
</dbReference>
<accession>A0A4T0X2Y5</accession>
<dbReference type="STRING" id="52247.A0A4T0X2Y5"/>
<dbReference type="OrthoDB" id="6260732at2759"/>
<dbReference type="GO" id="GO:0010265">
    <property type="term" value="P:SCF complex assembly"/>
    <property type="evidence" value="ECO:0007669"/>
    <property type="project" value="InterPro"/>
</dbReference>
<dbReference type="AlphaFoldDB" id="A0A4T0X2Y5"/>
<reference evidence="4 5" key="1">
    <citation type="journal article" date="2019" name="Front. Genet.">
        <title>Whole-Genome Sequencing of the Opportunistic Yeast Pathogen Candida inconspicua Uncovers Its Hybrid Origin.</title>
        <authorList>
            <person name="Mixao V."/>
            <person name="Hansen A.P."/>
            <person name="Saus E."/>
            <person name="Boekhout T."/>
            <person name="Lass-Florl C."/>
            <person name="Gabaldon T."/>
        </authorList>
    </citation>
    <scope>NUCLEOTIDE SEQUENCE [LARGE SCALE GENOMIC DNA]</scope>
    <source>
        <strain evidence="4 5">CBS 180</strain>
    </source>
</reference>
<gene>
    <name evidence="4" type="ORF">CANINC_002247</name>
</gene>
<proteinExistence type="predicted"/>
<dbReference type="SUPFAM" id="SSF48371">
    <property type="entry name" value="ARM repeat"/>
    <property type="match status" value="1"/>
</dbReference>
<dbReference type="InterPro" id="IPR039852">
    <property type="entry name" value="CAND1/CAND2"/>
</dbReference>
<keyword evidence="2" id="KW-0833">Ubl conjugation pathway</keyword>
<protein>
    <recommendedName>
        <fullName evidence="6">TATA-binding protein interacting (TIP20) domain-containing protein</fullName>
    </recommendedName>
</protein>
<dbReference type="InterPro" id="IPR011989">
    <property type="entry name" value="ARM-like"/>
</dbReference>
<dbReference type="Proteomes" id="UP000307173">
    <property type="component" value="Unassembled WGS sequence"/>
</dbReference>